<evidence type="ECO:0000313" key="8">
    <source>
        <dbReference type="Proteomes" id="UP001597326"/>
    </source>
</evidence>
<evidence type="ECO:0000313" key="7">
    <source>
        <dbReference type="EMBL" id="MFD1891159.1"/>
    </source>
</evidence>
<keyword evidence="4 6" id="KW-1133">Transmembrane helix</keyword>
<sequence>MHEHGSAPAAWLPAALVLGGALLLLAFGYLWAVSAGRRRGRSWSPWRTAALVAGVCLAMVALGPLGAAGHRDFVAHMWGHLLLGMAAPLLLVVSAPVTVLLRGLPAHRARSLSRLLQSTWLRIVSHPAVAAALNVGGLWLLYTTALHGWMHTSWLGHMVVHGHVLLAGLVFTAAILQVDPTPHGHDHRLRAACLVGFLALHAILGKHLYAHPPVGVDEASAQAGAQLMYYGGDYIDVVLIALFCLDWYRRTAPGRAVAPSRALGAA</sequence>
<feature type="transmembrane region" description="Helical" evidence="6">
    <location>
        <begin position="45"/>
        <end position="65"/>
    </location>
</feature>
<dbReference type="Pfam" id="PF09678">
    <property type="entry name" value="Caa3_CtaG"/>
    <property type="match status" value="1"/>
</dbReference>
<comment type="caution">
    <text evidence="7">The sequence shown here is derived from an EMBL/GenBank/DDBJ whole genome shotgun (WGS) entry which is preliminary data.</text>
</comment>
<feature type="transmembrane region" description="Helical" evidence="6">
    <location>
        <begin position="121"/>
        <end position="142"/>
    </location>
</feature>
<gene>
    <name evidence="7" type="ORF">ACFSCS_13345</name>
</gene>
<feature type="transmembrane region" description="Helical" evidence="6">
    <location>
        <begin position="12"/>
        <end position="33"/>
    </location>
</feature>
<organism evidence="7 8">
    <name type="scientific">Luteococcus peritonei</name>
    <dbReference type="NCBI Taxonomy" id="88874"/>
    <lineage>
        <taxon>Bacteria</taxon>
        <taxon>Bacillati</taxon>
        <taxon>Actinomycetota</taxon>
        <taxon>Actinomycetes</taxon>
        <taxon>Propionibacteriales</taxon>
        <taxon>Propionibacteriaceae</taxon>
        <taxon>Luteococcus</taxon>
    </lineage>
</organism>
<feature type="transmembrane region" description="Helical" evidence="6">
    <location>
        <begin position="154"/>
        <end position="176"/>
    </location>
</feature>
<evidence type="ECO:0000256" key="6">
    <source>
        <dbReference type="SAM" id="Phobius"/>
    </source>
</evidence>
<comment type="subcellular location">
    <subcellularLocation>
        <location evidence="1">Cell membrane</location>
        <topology evidence="1">Multi-pass membrane protein</topology>
    </subcellularLocation>
</comment>
<evidence type="ECO:0000256" key="1">
    <source>
        <dbReference type="ARBA" id="ARBA00004651"/>
    </source>
</evidence>
<name>A0ABW4RYL2_9ACTN</name>
<keyword evidence="3 6" id="KW-0812">Transmembrane</keyword>
<protein>
    <submittedName>
        <fullName evidence="7">Cytochrome c oxidase assembly protein</fullName>
    </submittedName>
</protein>
<keyword evidence="8" id="KW-1185">Reference proteome</keyword>
<feature type="transmembrane region" description="Helical" evidence="6">
    <location>
        <begin position="188"/>
        <end position="209"/>
    </location>
</feature>
<keyword evidence="2" id="KW-1003">Cell membrane</keyword>
<feature type="transmembrane region" description="Helical" evidence="6">
    <location>
        <begin position="77"/>
        <end position="101"/>
    </location>
</feature>
<feature type="transmembrane region" description="Helical" evidence="6">
    <location>
        <begin position="229"/>
        <end position="248"/>
    </location>
</feature>
<evidence type="ECO:0000256" key="3">
    <source>
        <dbReference type="ARBA" id="ARBA00022692"/>
    </source>
</evidence>
<evidence type="ECO:0000256" key="2">
    <source>
        <dbReference type="ARBA" id="ARBA00022475"/>
    </source>
</evidence>
<dbReference type="InterPro" id="IPR019108">
    <property type="entry name" value="Caa3_assmbl_CtaG-rel"/>
</dbReference>
<dbReference type="RefSeq" id="WP_343875367.1">
    <property type="nucleotide sequence ID" value="NZ_BAAAIX010000031.1"/>
</dbReference>
<dbReference type="Proteomes" id="UP001597326">
    <property type="component" value="Unassembled WGS sequence"/>
</dbReference>
<evidence type="ECO:0000256" key="5">
    <source>
        <dbReference type="ARBA" id="ARBA00023136"/>
    </source>
</evidence>
<reference evidence="8" key="1">
    <citation type="journal article" date="2019" name="Int. J. Syst. Evol. Microbiol.">
        <title>The Global Catalogue of Microorganisms (GCM) 10K type strain sequencing project: providing services to taxonomists for standard genome sequencing and annotation.</title>
        <authorList>
            <consortium name="The Broad Institute Genomics Platform"/>
            <consortium name="The Broad Institute Genome Sequencing Center for Infectious Disease"/>
            <person name="Wu L."/>
            <person name="Ma J."/>
        </authorList>
    </citation>
    <scope>NUCLEOTIDE SEQUENCE [LARGE SCALE GENOMIC DNA]</scope>
    <source>
        <strain evidence="8">CAIM 431</strain>
    </source>
</reference>
<evidence type="ECO:0000256" key="4">
    <source>
        <dbReference type="ARBA" id="ARBA00022989"/>
    </source>
</evidence>
<keyword evidence="5 6" id="KW-0472">Membrane</keyword>
<accession>A0ABW4RYL2</accession>
<dbReference type="EMBL" id="JBHUFZ010000030">
    <property type="protein sequence ID" value="MFD1891159.1"/>
    <property type="molecule type" value="Genomic_DNA"/>
</dbReference>
<proteinExistence type="predicted"/>